<comment type="caution">
    <text evidence="9">The sequence shown here is derived from an EMBL/GenBank/DDBJ whole genome shotgun (WGS) entry which is preliminary data.</text>
</comment>
<dbReference type="GO" id="GO:0003723">
    <property type="term" value="F:RNA binding"/>
    <property type="evidence" value="ECO:0007669"/>
    <property type="project" value="InterPro"/>
</dbReference>
<evidence type="ECO:0000256" key="3">
    <source>
        <dbReference type="ARBA" id="ARBA00022679"/>
    </source>
</evidence>
<keyword evidence="3 6" id="KW-0808">Transferase</keyword>
<dbReference type="CDD" id="cd18094">
    <property type="entry name" value="SpoU-like_TrmL"/>
    <property type="match status" value="1"/>
</dbReference>
<feature type="domain" description="tRNA/rRNA methyltransferase SpoU type" evidence="8">
    <location>
        <begin position="2"/>
        <end position="136"/>
    </location>
</feature>
<dbReference type="GO" id="GO:0042802">
    <property type="term" value="F:identical protein binding"/>
    <property type="evidence" value="ECO:0007669"/>
    <property type="project" value="UniProtKB-ARBA"/>
</dbReference>
<feature type="binding site" evidence="6 7">
    <location>
        <position position="95"/>
    </location>
    <ligand>
        <name>S-adenosyl-L-methionine</name>
        <dbReference type="ChEBI" id="CHEBI:59789"/>
    </ligand>
</feature>
<dbReference type="PIRSF" id="PIRSF029256">
    <property type="entry name" value="SpoU_TrmH_prd"/>
    <property type="match status" value="1"/>
</dbReference>
<dbReference type="Pfam" id="PF00588">
    <property type="entry name" value="SpoU_methylase"/>
    <property type="match status" value="1"/>
</dbReference>
<evidence type="ECO:0000313" key="10">
    <source>
        <dbReference type="Proteomes" id="UP000244338"/>
    </source>
</evidence>
<evidence type="ECO:0000256" key="4">
    <source>
        <dbReference type="ARBA" id="ARBA00022691"/>
    </source>
</evidence>
<evidence type="ECO:0000256" key="6">
    <source>
        <dbReference type="HAMAP-Rule" id="MF_01885"/>
    </source>
</evidence>
<evidence type="ECO:0000256" key="7">
    <source>
        <dbReference type="PIRSR" id="PIRSR029256-1"/>
    </source>
</evidence>
<dbReference type="PANTHER" id="PTHR42971:SF1">
    <property type="entry name" value="TRNA (CYTIDINE(34)-2'-O)-METHYLTRANSFERASE"/>
    <property type="match status" value="1"/>
</dbReference>
<dbReference type="Proteomes" id="UP000244338">
    <property type="component" value="Unassembled WGS sequence"/>
</dbReference>
<dbReference type="AlphaFoldDB" id="A0A2R6Y471"/>
<dbReference type="FunFam" id="3.40.1280.10:FF:000002">
    <property type="entry name" value="Peptidylprolyl isomerase"/>
    <property type="match status" value="1"/>
</dbReference>
<dbReference type="EMBL" id="PEBX01000006">
    <property type="protein sequence ID" value="PTQ57474.1"/>
    <property type="molecule type" value="Genomic_DNA"/>
</dbReference>
<dbReference type="GO" id="GO:0141102">
    <property type="term" value="F:tRNA (5-carboxymethylaminomethyluridine(34)-2'-O)-methyltransferase activity"/>
    <property type="evidence" value="ECO:0007669"/>
    <property type="project" value="RHEA"/>
</dbReference>
<dbReference type="HAMAP" id="MF_01885">
    <property type="entry name" value="tRNA_methyltr_TrmL"/>
    <property type="match status" value="1"/>
</dbReference>
<evidence type="ECO:0000259" key="8">
    <source>
        <dbReference type="Pfam" id="PF00588"/>
    </source>
</evidence>
<name>A0A2R6Y471_9BACL</name>
<dbReference type="Gene3D" id="3.40.1280.10">
    <property type="match status" value="1"/>
</dbReference>
<comment type="subcellular location">
    <subcellularLocation>
        <location evidence="6">Cytoplasm</location>
    </subcellularLocation>
</comment>
<dbReference type="InterPro" id="IPR029026">
    <property type="entry name" value="tRNA_m1G_MTases_N"/>
</dbReference>
<keyword evidence="5 6" id="KW-0819">tRNA processing</keyword>
<gene>
    <name evidence="9" type="ORF">BSOLF_1352</name>
</gene>
<evidence type="ECO:0000313" key="9">
    <source>
        <dbReference type="EMBL" id="PTQ57474.1"/>
    </source>
</evidence>
<dbReference type="GO" id="GO:0002130">
    <property type="term" value="P:wobble position ribose methylation"/>
    <property type="evidence" value="ECO:0007669"/>
    <property type="project" value="TreeGrafter"/>
</dbReference>
<comment type="similarity">
    <text evidence="6">Belongs to the class IV-like SAM-binding methyltransferase superfamily. RNA methyltransferase TrmH family. TrmL subfamily.</text>
</comment>
<reference evidence="10" key="1">
    <citation type="journal article" date="2018" name="Sci. Rep.">
        <title>Lignite coal burning seam in the remote Altai Mountains harbors a hydrogen-driven thermophilic microbial community.</title>
        <authorList>
            <person name="Kadnikov V.V."/>
            <person name="Mardanov A.V."/>
            <person name="Ivasenko D.A."/>
            <person name="Antsiferov D.V."/>
            <person name="Beletsky A.V."/>
            <person name="Karnachuk O.V."/>
            <person name="Ravin N.V."/>
        </authorList>
    </citation>
    <scope>NUCLEOTIDE SEQUENCE [LARGE SCALE GENOMIC DNA]</scope>
</reference>
<dbReference type="InterPro" id="IPR016914">
    <property type="entry name" value="TrmL"/>
</dbReference>
<comment type="function">
    <text evidence="6">Could methylate the ribose at the nucleotide 34 wobble position in tRNA.</text>
</comment>
<keyword evidence="4 6" id="KW-0949">S-adenosyl-L-methionine</keyword>
<evidence type="ECO:0000256" key="5">
    <source>
        <dbReference type="ARBA" id="ARBA00022694"/>
    </source>
</evidence>
<keyword evidence="2 6" id="KW-0489">Methyltransferase</keyword>
<protein>
    <recommendedName>
        <fullName evidence="6">Putative tRNA (cytidine(34)-2'-O)-methyltransferase</fullName>
        <ecNumber evidence="6">2.1.1.207</ecNumber>
    </recommendedName>
    <alternativeName>
        <fullName evidence="6">tRNA (cytidine/uridine-2'-O-)-methyltransferase</fullName>
    </alternativeName>
</protein>
<dbReference type="InterPro" id="IPR001537">
    <property type="entry name" value="SpoU_MeTrfase"/>
</dbReference>
<comment type="catalytic activity">
    <reaction evidence="6">
        <text>cytidine(34) in tRNA + S-adenosyl-L-methionine = 2'-O-methylcytidine(34) in tRNA + S-adenosyl-L-homocysteine + H(+)</text>
        <dbReference type="Rhea" id="RHEA:43084"/>
        <dbReference type="Rhea" id="RHEA-COMP:10331"/>
        <dbReference type="Rhea" id="RHEA-COMP:10332"/>
        <dbReference type="ChEBI" id="CHEBI:15378"/>
        <dbReference type="ChEBI" id="CHEBI:57856"/>
        <dbReference type="ChEBI" id="CHEBI:59789"/>
        <dbReference type="ChEBI" id="CHEBI:74495"/>
        <dbReference type="ChEBI" id="CHEBI:82748"/>
        <dbReference type="EC" id="2.1.1.207"/>
    </reaction>
</comment>
<dbReference type="GO" id="GO:0141098">
    <property type="term" value="F:tRNA (cytidine(34)-2'-O)-methyltransferase activity"/>
    <property type="evidence" value="ECO:0007669"/>
    <property type="project" value="RHEA"/>
</dbReference>
<evidence type="ECO:0000256" key="1">
    <source>
        <dbReference type="ARBA" id="ARBA00022490"/>
    </source>
</evidence>
<feature type="binding site" evidence="6 7">
    <location>
        <position position="73"/>
    </location>
    <ligand>
        <name>S-adenosyl-L-methionine</name>
        <dbReference type="ChEBI" id="CHEBI:59789"/>
    </ligand>
</feature>
<accession>A0A2R6Y471</accession>
<proteinExistence type="inferred from homology"/>
<organism evidence="9 10">
    <name type="scientific">Candidatus Carbonibacillus altaicus</name>
    <dbReference type="NCBI Taxonomy" id="2163959"/>
    <lineage>
        <taxon>Bacteria</taxon>
        <taxon>Bacillati</taxon>
        <taxon>Bacillota</taxon>
        <taxon>Bacilli</taxon>
        <taxon>Bacillales</taxon>
        <taxon>Candidatus Carbonibacillus</taxon>
    </lineage>
</organism>
<feature type="binding site" evidence="6 7">
    <location>
        <position position="116"/>
    </location>
    <ligand>
        <name>S-adenosyl-L-methionine</name>
        <dbReference type="ChEBI" id="CHEBI:59789"/>
    </ligand>
</feature>
<sequence length="148" mass="16842">MVEPEIPSNTGNIARTCAALGATLHLVHPLGFSLEDRYLKRAGLDYWPLVQVVEHPSWTSVEKTLSGRRFFYLTTKAKRYYHEYTYQAGDVFVFGKETKGLPEELLKAHPESLARLPMRPNSRSLNLSNSVAIVLYEAYRQLGFPDLL</sequence>
<feature type="binding site" evidence="6 7">
    <location>
        <position position="124"/>
    </location>
    <ligand>
        <name>S-adenosyl-L-methionine</name>
        <dbReference type="ChEBI" id="CHEBI:59789"/>
    </ligand>
</feature>
<comment type="catalytic activity">
    <reaction evidence="6">
        <text>5-carboxymethylaminomethyluridine(34) in tRNA(Leu) + S-adenosyl-L-methionine = 5-carboxymethylaminomethyl-2'-O-methyluridine(34) in tRNA(Leu) + S-adenosyl-L-homocysteine + H(+)</text>
        <dbReference type="Rhea" id="RHEA:43088"/>
        <dbReference type="Rhea" id="RHEA-COMP:10333"/>
        <dbReference type="Rhea" id="RHEA-COMP:10334"/>
        <dbReference type="ChEBI" id="CHEBI:15378"/>
        <dbReference type="ChEBI" id="CHEBI:57856"/>
        <dbReference type="ChEBI" id="CHEBI:59789"/>
        <dbReference type="ChEBI" id="CHEBI:74508"/>
        <dbReference type="ChEBI" id="CHEBI:74511"/>
        <dbReference type="EC" id="2.1.1.207"/>
    </reaction>
</comment>
<dbReference type="InterPro" id="IPR029028">
    <property type="entry name" value="Alpha/beta_knot_MTases"/>
</dbReference>
<evidence type="ECO:0000256" key="2">
    <source>
        <dbReference type="ARBA" id="ARBA00022603"/>
    </source>
</evidence>
<dbReference type="SUPFAM" id="SSF75217">
    <property type="entry name" value="alpha/beta knot"/>
    <property type="match status" value="1"/>
</dbReference>
<dbReference type="EC" id="2.1.1.207" evidence="6"/>
<dbReference type="PANTHER" id="PTHR42971">
    <property type="entry name" value="TRNA (CYTIDINE(34)-2'-O)-METHYLTRANSFERASE"/>
    <property type="match status" value="1"/>
</dbReference>
<keyword evidence="1 6" id="KW-0963">Cytoplasm</keyword>
<dbReference type="GO" id="GO:0005737">
    <property type="term" value="C:cytoplasm"/>
    <property type="evidence" value="ECO:0007669"/>
    <property type="project" value="UniProtKB-SubCell"/>
</dbReference>